<feature type="modified residue" description="4-aspartylphosphate" evidence="3">
    <location>
        <position position="414"/>
    </location>
</feature>
<dbReference type="PROSITE" id="PS50894">
    <property type="entry name" value="HPT"/>
    <property type="match status" value="1"/>
</dbReference>
<evidence type="ECO:0000259" key="6">
    <source>
        <dbReference type="PROSITE" id="PS50887"/>
    </source>
</evidence>
<name>A8ZNT0_ACAM1</name>
<dbReference type="Pfam" id="PF00486">
    <property type="entry name" value="Trans_reg_C"/>
    <property type="match status" value="1"/>
</dbReference>
<dbReference type="GO" id="GO:0000156">
    <property type="term" value="F:phosphorelay response regulator activity"/>
    <property type="evidence" value="ECO:0007669"/>
    <property type="project" value="TreeGrafter"/>
</dbReference>
<dbReference type="SUPFAM" id="SSF55073">
    <property type="entry name" value="Nucleotide cyclase"/>
    <property type="match status" value="1"/>
</dbReference>
<dbReference type="InterPro" id="IPR036641">
    <property type="entry name" value="HPT_dom_sf"/>
</dbReference>
<dbReference type="InterPro" id="IPR000160">
    <property type="entry name" value="GGDEF_dom"/>
</dbReference>
<feature type="DNA-binding region" description="OmpR/PhoB-type" evidence="4">
    <location>
        <begin position="124"/>
        <end position="223"/>
    </location>
</feature>
<dbReference type="InterPro" id="IPR029787">
    <property type="entry name" value="Nucleotide_cyclase"/>
</dbReference>
<dbReference type="Pfam" id="PF00990">
    <property type="entry name" value="GGDEF"/>
    <property type="match status" value="1"/>
</dbReference>
<dbReference type="SMART" id="SM00862">
    <property type="entry name" value="Trans_reg_C"/>
    <property type="match status" value="1"/>
</dbReference>
<dbReference type="Gene3D" id="1.20.120.160">
    <property type="entry name" value="HPT domain"/>
    <property type="match status" value="1"/>
</dbReference>
<dbReference type="CDD" id="cd01949">
    <property type="entry name" value="GGDEF"/>
    <property type="match status" value="1"/>
</dbReference>
<dbReference type="InterPro" id="IPR043128">
    <property type="entry name" value="Rev_trsase/Diguanyl_cyclase"/>
</dbReference>
<dbReference type="KEGG" id="amr:AM1_D0171"/>
<dbReference type="Pfam" id="PF01627">
    <property type="entry name" value="Hpt"/>
    <property type="match status" value="1"/>
</dbReference>
<feature type="domain" description="Response regulatory" evidence="5">
    <location>
        <begin position="365"/>
        <end position="480"/>
    </location>
</feature>
<evidence type="ECO:0000313" key="10">
    <source>
        <dbReference type="Proteomes" id="UP000000268"/>
    </source>
</evidence>
<keyword evidence="1 4" id="KW-0238">DNA-binding</keyword>
<dbReference type="CDD" id="cd00156">
    <property type="entry name" value="REC"/>
    <property type="match status" value="1"/>
</dbReference>
<dbReference type="InterPro" id="IPR011006">
    <property type="entry name" value="CheY-like_superfamily"/>
</dbReference>
<dbReference type="PROSITE" id="PS51755">
    <property type="entry name" value="OMPR_PHOB"/>
    <property type="match status" value="1"/>
</dbReference>
<keyword evidence="3" id="KW-0597">Phosphoprotein</keyword>
<feature type="domain" description="Response regulatory" evidence="5">
    <location>
        <begin position="489"/>
        <end position="605"/>
    </location>
</feature>
<dbReference type="PANTHER" id="PTHR48111">
    <property type="entry name" value="REGULATOR OF RPOS"/>
    <property type="match status" value="1"/>
</dbReference>
<dbReference type="SMART" id="SM00267">
    <property type="entry name" value="GGDEF"/>
    <property type="match status" value="1"/>
</dbReference>
<dbReference type="Gene3D" id="1.10.10.10">
    <property type="entry name" value="Winged helix-like DNA-binding domain superfamily/Winged helix DNA-binding domain"/>
    <property type="match status" value="1"/>
</dbReference>
<dbReference type="PROSITE" id="PS50887">
    <property type="entry name" value="GGDEF"/>
    <property type="match status" value="1"/>
</dbReference>
<dbReference type="Gene3D" id="6.10.250.690">
    <property type="match status" value="1"/>
</dbReference>
<reference evidence="9 10" key="1">
    <citation type="journal article" date="2008" name="Proc. Natl. Acad. Sci. U.S.A.">
        <title>Niche adaptation and genome expansion in the chlorophyll d-producing cyanobacterium Acaryochloris marina.</title>
        <authorList>
            <person name="Swingley W.D."/>
            <person name="Chen M."/>
            <person name="Cheung P.C."/>
            <person name="Conrad A.L."/>
            <person name="Dejesa L.C."/>
            <person name="Hao J."/>
            <person name="Honchak B.M."/>
            <person name="Karbach L.E."/>
            <person name="Kurdoglu A."/>
            <person name="Lahiri S."/>
            <person name="Mastrian S.D."/>
            <person name="Miyashita H."/>
            <person name="Page L."/>
            <person name="Ramakrishna P."/>
            <person name="Satoh S."/>
            <person name="Sattley W.M."/>
            <person name="Shimada Y."/>
            <person name="Taylor H.L."/>
            <person name="Tomo T."/>
            <person name="Tsuchiya T."/>
            <person name="Wang Z.T."/>
            <person name="Raymond J."/>
            <person name="Mimuro M."/>
            <person name="Blankenship R.E."/>
            <person name="Touchman J.W."/>
        </authorList>
    </citation>
    <scope>NUCLEOTIDE SEQUENCE [LARGE SCALE GENOMIC DNA]</scope>
    <source>
        <strain evidence="10">MBIC 11017</strain>
        <plasmid evidence="10">Plasmid pREB4</plasmid>
    </source>
</reference>
<dbReference type="CDD" id="cd00383">
    <property type="entry name" value="trans_reg_C"/>
    <property type="match status" value="1"/>
</dbReference>
<dbReference type="CDD" id="cd17624">
    <property type="entry name" value="REC_OmpR_PmrA-like"/>
    <property type="match status" value="1"/>
</dbReference>
<feature type="modified residue" description="4-aspartylphosphate" evidence="3">
    <location>
        <position position="51"/>
    </location>
</feature>
<dbReference type="InterPro" id="IPR036388">
    <property type="entry name" value="WH-like_DNA-bd_sf"/>
</dbReference>
<dbReference type="AlphaFoldDB" id="A8ZNT0"/>
<feature type="modified residue" description="4-aspartylphosphate" evidence="3">
    <location>
        <position position="538"/>
    </location>
</feature>
<evidence type="ECO:0000259" key="8">
    <source>
        <dbReference type="PROSITE" id="PS51755"/>
    </source>
</evidence>
<evidence type="ECO:0000313" key="9">
    <source>
        <dbReference type="EMBL" id="ABW32666.1"/>
    </source>
</evidence>
<dbReference type="GO" id="GO:0005829">
    <property type="term" value="C:cytosol"/>
    <property type="evidence" value="ECO:0007669"/>
    <property type="project" value="TreeGrafter"/>
</dbReference>
<organism evidence="9 10">
    <name type="scientific">Acaryochloris marina (strain MBIC 11017)</name>
    <dbReference type="NCBI Taxonomy" id="329726"/>
    <lineage>
        <taxon>Bacteria</taxon>
        <taxon>Bacillati</taxon>
        <taxon>Cyanobacteriota</taxon>
        <taxon>Cyanophyceae</taxon>
        <taxon>Acaryochloridales</taxon>
        <taxon>Acaryochloridaceae</taxon>
        <taxon>Acaryochloris</taxon>
    </lineage>
</organism>
<evidence type="ECO:0000256" key="3">
    <source>
        <dbReference type="PROSITE-ProRule" id="PRU00169"/>
    </source>
</evidence>
<dbReference type="GO" id="GO:0032993">
    <property type="term" value="C:protein-DNA complex"/>
    <property type="evidence" value="ECO:0007669"/>
    <property type="project" value="TreeGrafter"/>
</dbReference>
<evidence type="ECO:0000259" key="7">
    <source>
        <dbReference type="PROSITE" id="PS50894"/>
    </source>
</evidence>
<feature type="domain" description="HPt" evidence="7">
    <location>
        <begin position="246"/>
        <end position="356"/>
    </location>
</feature>
<dbReference type="EMBL" id="CP000841">
    <property type="protein sequence ID" value="ABW32666.1"/>
    <property type="molecule type" value="Genomic_DNA"/>
</dbReference>
<dbReference type="SUPFAM" id="SSF52172">
    <property type="entry name" value="CheY-like"/>
    <property type="match status" value="3"/>
</dbReference>
<feature type="domain" description="OmpR/PhoB-type" evidence="8">
    <location>
        <begin position="124"/>
        <end position="223"/>
    </location>
</feature>
<gene>
    <name evidence="9" type="ordered locus">AM1_D0171</name>
</gene>
<dbReference type="PROSITE" id="PS50110">
    <property type="entry name" value="RESPONSE_REGULATORY"/>
    <property type="match status" value="3"/>
</dbReference>
<dbReference type="GO" id="GO:0000976">
    <property type="term" value="F:transcription cis-regulatory region binding"/>
    <property type="evidence" value="ECO:0007669"/>
    <property type="project" value="TreeGrafter"/>
</dbReference>
<dbReference type="Proteomes" id="UP000000268">
    <property type="component" value="Plasmid pREB4"/>
</dbReference>
<sequence length="792" mass="88364">MRILVVEDDELVAEALQTLLVDLNYAVELATDGQTAAELVEAFEYDLILSDVMLPRLDGVGLCQQLRSQGYQIPILLLTGKDSSHDRAIGLDAGADDYVVKPFDPEELAARVRALLRRGEAIKPPILKWENLQLDPRACEVKYQDVLLKLTPKEYALVELMMRNTRRVFSCGMILEHIWTYEDTPGEEAVRTHIKGLRQKLKASGAPTDLIETVYGIGYRLKPLAELKKNQGTSVQTPEVKIKQQTMSAIADIWIKFQPRIQEQINQLDKAVVAVTEGCLNNELRQSAQQEAHTLAGGLGTFGLSKGSQLAREIEHLLRSHSSLDAKQSLQFQQDVEALRREINYASQPATQVTSDRQDELGQWVVLVIDADTPSRDALATEARQHQIRYLTAESIDLARDLIQEQSPHLILFDPAGQSPIQSLTFLEALLYLPLPIPVLIWTADEERYQEMAKAYSSGQRPISKSLPLQQVWDRVEHTLQSKGGKEARIMIVDDDPQILETVAALCKPWGLEVIGLDEPTQFWETLTNSPPDLLLLDVEMPEIGGIDLCRVVRNDIQWEQLPIIFLTAHTEADVVNQVYASGADDFISKPIVGPELVVRILNRLERTRLQRRLSTIDPLARVLSRHESTHALELLLSEVAHQPRSMCLVILEIERLQQINDCFGYAVGDSILRQFAQALLGLASTEDVIARRGGNQFLVGLLGATKAEGGQRVQDFLNVVHKTPYSIPDGTNIQITCSASVVHCPEDSQDFQDLCILAEETLTEARALGWGQVRIANQSLSLPAKLHAEKG</sequence>
<dbReference type="InterPro" id="IPR008207">
    <property type="entry name" value="Sig_transdc_His_kin_Hpt_dom"/>
</dbReference>
<feature type="domain" description="Response regulatory" evidence="5">
    <location>
        <begin position="2"/>
        <end position="116"/>
    </location>
</feature>
<geneLocation type="plasmid" evidence="9 10">
    <name>pREB4</name>
</geneLocation>
<dbReference type="Gene3D" id="3.40.50.2300">
    <property type="match status" value="3"/>
</dbReference>
<dbReference type="InterPro" id="IPR001789">
    <property type="entry name" value="Sig_transdc_resp-reg_receiver"/>
</dbReference>
<dbReference type="NCBIfam" id="TIGR00254">
    <property type="entry name" value="GGDEF"/>
    <property type="match status" value="1"/>
</dbReference>
<dbReference type="InterPro" id="IPR039420">
    <property type="entry name" value="WalR-like"/>
</dbReference>
<dbReference type="InterPro" id="IPR001867">
    <property type="entry name" value="OmpR/PhoB-type_DNA-bd"/>
</dbReference>
<dbReference type="PANTHER" id="PTHR48111:SF15">
    <property type="entry name" value="OMPR SUBFAMILY"/>
    <property type="match status" value="1"/>
</dbReference>
<keyword evidence="9" id="KW-0614">Plasmid</keyword>
<dbReference type="HOGENOM" id="CLU_000445_11_38_3"/>
<proteinExistence type="predicted"/>
<evidence type="ECO:0000256" key="1">
    <source>
        <dbReference type="ARBA" id="ARBA00023125"/>
    </source>
</evidence>
<dbReference type="RefSeq" id="WP_012167712.1">
    <property type="nucleotide sequence ID" value="NC_009929.1"/>
</dbReference>
<keyword evidence="10" id="KW-1185">Reference proteome</keyword>
<dbReference type="SUPFAM" id="SSF47226">
    <property type="entry name" value="Histidine-containing phosphotransfer domain, HPT domain"/>
    <property type="match status" value="1"/>
</dbReference>
<accession>A8ZNT0</accession>
<dbReference type="Gene3D" id="3.30.70.270">
    <property type="match status" value="1"/>
</dbReference>
<dbReference type="Pfam" id="PF00072">
    <property type="entry name" value="Response_reg"/>
    <property type="match status" value="2"/>
</dbReference>
<dbReference type="SMART" id="SM00448">
    <property type="entry name" value="REC"/>
    <property type="match status" value="2"/>
</dbReference>
<protein>
    <submittedName>
        <fullName evidence="9">Two-component transcriptional regulator/diguanylate cyclase (GGDEF)</fullName>
    </submittedName>
</protein>
<dbReference type="GO" id="GO:0006355">
    <property type="term" value="P:regulation of DNA-templated transcription"/>
    <property type="evidence" value="ECO:0007669"/>
    <property type="project" value="InterPro"/>
</dbReference>
<feature type="modified residue" description="Phosphohistidine" evidence="2">
    <location>
        <position position="293"/>
    </location>
</feature>
<evidence type="ECO:0000256" key="2">
    <source>
        <dbReference type="PROSITE-ProRule" id="PRU00110"/>
    </source>
</evidence>
<feature type="domain" description="GGDEF" evidence="6">
    <location>
        <begin position="645"/>
        <end position="779"/>
    </location>
</feature>
<evidence type="ECO:0000256" key="4">
    <source>
        <dbReference type="PROSITE-ProRule" id="PRU01091"/>
    </source>
</evidence>
<evidence type="ECO:0000259" key="5">
    <source>
        <dbReference type="PROSITE" id="PS50110"/>
    </source>
</evidence>